<comment type="catalytic activity">
    <reaction evidence="7">
        <text>Endonucleolytic cleavage of RNA, removing 5'-extranucleotides from tRNA precursor.</text>
        <dbReference type="EC" id="3.1.26.5"/>
    </reaction>
</comment>
<accession>A0A939RZX6</accession>
<evidence type="ECO:0000256" key="6">
    <source>
        <dbReference type="ARBA" id="ARBA00022884"/>
    </source>
</evidence>
<comment type="subunit">
    <text evidence="7">Consists of a catalytic RNA component (M1 or rnpB) and a protein subunit.</text>
</comment>
<dbReference type="HAMAP" id="MF_00227">
    <property type="entry name" value="RNase_P"/>
    <property type="match status" value="1"/>
</dbReference>
<dbReference type="NCBIfam" id="TIGR00188">
    <property type="entry name" value="rnpA"/>
    <property type="match status" value="1"/>
</dbReference>
<evidence type="ECO:0000313" key="9">
    <source>
        <dbReference type="EMBL" id="MBO1805929.1"/>
    </source>
</evidence>
<dbReference type="InterPro" id="IPR020568">
    <property type="entry name" value="Ribosomal_Su5_D2-typ_SF"/>
</dbReference>
<reference evidence="9" key="1">
    <citation type="submission" date="2021-03" db="EMBL/GenBank/DDBJ databases">
        <title>Leucobacter chromiisoli sp. nov., isolated from chromium-containing soil of chemical plant.</title>
        <authorList>
            <person name="Xu Z."/>
        </authorList>
    </citation>
    <scope>NUCLEOTIDE SEQUENCE</scope>
    <source>
        <strain evidence="9">A2</strain>
    </source>
</reference>
<dbReference type="PANTHER" id="PTHR33992:SF1">
    <property type="entry name" value="RIBONUCLEASE P PROTEIN COMPONENT"/>
    <property type="match status" value="1"/>
</dbReference>
<dbReference type="GO" id="GO:0042781">
    <property type="term" value="F:3'-tRNA processing endoribonuclease activity"/>
    <property type="evidence" value="ECO:0007669"/>
    <property type="project" value="TreeGrafter"/>
</dbReference>
<evidence type="ECO:0000256" key="5">
    <source>
        <dbReference type="ARBA" id="ARBA00022801"/>
    </source>
</evidence>
<dbReference type="RefSeq" id="WP_208046401.1">
    <property type="nucleotide sequence ID" value="NZ_JAGDYL010000020.1"/>
</dbReference>
<dbReference type="EC" id="3.1.26.5" evidence="7 8"/>
<protein>
    <recommendedName>
        <fullName evidence="7 8">Ribonuclease P protein component</fullName>
        <shortName evidence="7">RNase P protein</shortName>
        <shortName evidence="7">RNaseP protein</shortName>
        <ecNumber evidence="7 8">3.1.26.5</ecNumber>
    </recommendedName>
    <alternativeName>
        <fullName evidence="7">Protein C5</fullName>
    </alternativeName>
</protein>
<keyword evidence="10" id="KW-1185">Reference proteome</keyword>
<keyword evidence="4 7" id="KW-0255">Endonuclease</keyword>
<evidence type="ECO:0000256" key="7">
    <source>
        <dbReference type="HAMAP-Rule" id="MF_00227"/>
    </source>
</evidence>
<dbReference type="GO" id="GO:0000049">
    <property type="term" value="F:tRNA binding"/>
    <property type="evidence" value="ECO:0007669"/>
    <property type="project" value="UniProtKB-UniRule"/>
</dbReference>
<dbReference type="InterPro" id="IPR000100">
    <property type="entry name" value="RNase_P"/>
</dbReference>
<gene>
    <name evidence="7 9" type="primary">rnpA</name>
    <name evidence="9" type="ORF">J4H91_11480</name>
</gene>
<evidence type="ECO:0000313" key="10">
    <source>
        <dbReference type="Proteomes" id="UP000664398"/>
    </source>
</evidence>
<organism evidence="9 10">
    <name type="scientific">Leucobacter ruminantium</name>
    <dbReference type="NCBI Taxonomy" id="1289170"/>
    <lineage>
        <taxon>Bacteria</taxon>
        <taxon>Bacillati</taxon>
        <taxon>Actinomycetota</taxon>
        <taxon>Actinomycetes</taxon>
        <taxon>Micrococcales</taxon>
        <taxon>Microbacteriaceae</taxon>
        <taxon>Leucobacter</taxon>
    </lineage>
</organism>
<dbReference type="PROSITE" id="PS00648">
    <property type="entry name" value="RIBONUCLEASE_P"/>
    <property type="match status" value="1"/>
</dbReference>
<dbReference type="EMBL" id="JAGDYL010000020">
    <property type="protein sequence ID" value="MBO1805929.1"/>
    <property type="molecule type" value="Genomic_DNA"/>
</dbReference>
<dbReference type="Proteomes" id="UP000664398">
    <property type="component" value="Unassembled WGS sequence"/>
</dbReference>
<evidence type="ECO:0000256" key="4">
    <source>
        <dbReference type="ARBA" id="ARBA00022759"/>
    </source>
</evidence>
<dbReference type="Gene3D" id="3.30.230.10">
    <property type="match status" value="1"/>
</dbReference>
<dbReference type="PANTHER" id="PTHR33992">
    <property type="entry name" value="RIBONUCLEASE P PROTEIN COMPONENT"/>
    <property type="match status" value="1"/>
</dbReference>
<dbReference type="GO" id="GO:0030677">
    <property type="term" value="C:ribonuclease P complex"/>
    <property type="evidence" value="ECO:0007669"/>
    <property type="project" value="TreeGrafter"/>
</dbReference>
<dbReference type="AlphaFoldDB" id="A0A939RZX6"/>
<proteinExistence type="inferred from homology"/>
<evidence type="ECO:0000256" key="3">
    <source>
        <dbReference type="ARBA" id="ARBA00022722"/>
    </source>
</evidence>
<dbReference type="GO" id="GO:0001682">
    <property type="term" value="P:tRNA 5'-leader removal"/>
    <property type="evidence" value="ECO:0007669"/>
    <property type="project" value="UniProtKB-UniRule"/>
</dbReference>
<name>A0A939RZX6_9MICO</name>
<keyword evidence="3 7" id="KW-0540">Nuclease</keyword>
<dbReference type="SUPFAM" id="SSF54211">
    <property type="entry name" value="Ribosomal protein S5 domain 2-like"/>
    <property type="match status" value="1"/>
</dbReference>
<keyword evidence="5 7" id="KW-0378">Hydrolase</keyword>
<evidence type="ECO:0000256" key="8">
    <source>
        <dbReference type="NCBIfam" id="TIGR00188"/>
    </source>
</evidence>
<comment type="function">
    <text evidence="1 7">RNaseP catalyzes the removal of the 5'-leader sequence from pre-tRNA to produce the mature 5'-terminus. It can also cleave other RNA substrates such as 4.5S RNA. The protein component plays an auxiliary but essential role in vivo by binding to the 5'-leader sequence and broadening the substrate specificity of the ribozyme.</text>
</comment>
<comment type="caution">
    <text evidence="9">The sequence shown here is derived from an EMBL/GenBank/DDBJ whole genome shotgun (WGS) entry which is preliminary data.</text>
</comment>
<dbReference type="InterPro" id="IPR014721">
    <property type="entry name" value="Ribsml_uS5_D2-typ_fold_subgr"/>
</dbReference>
<dbReference type="InterPro" id="IPR020539">
    <property type="entry name" value="RNase_P_CS"/>
</dbReference>
<sequence>MPAWQHRVTRGDDYRRTVRTGSRVGGAYCIVHAVLRSPGEPARFGFIVSKAVGGAVVRNLVRRRLKTIVERRLAAGFAGYDVVIRALPASADAPFSELEREVGRSLTRVIERVGRADGADPDRERRPV</sequence>
<evidence type="ECO:0000256" key="1">
    <source>
        <dbReference type="ARBA" id="ARBA00002663"/>
    </source>
</evidence>
<comment type="similarity">
    <text evidence="7">Belongs to the RnpA family.</text>
</comment>
<keyword evidence="2 7" id="KW-0819">tRNA processing</keyword>
<dbReference type="GO" id="GO:0004526">
    <property type="term" value="F:ribonuclease P activity"/>
    <property type="evidence" value="ECO:0007669"/>
    <property type="project" value="UniProtKB-UniRule"/>
</dbReference>
<dbReference type="Pfam" id="PF00825">
    <property type="entry name" value="Ribonuclease_P"/>
    <property type="match status" value="1"/>
</dbReference>
<keyword evidence="6 7" id="KW-0694">RNA-binding</keyword>
<evidence type="ECO:0000256" key="2">
    <source>
        <dbReference type="ARBA" id="ARBA00022694"/>
    </source>
</evidence>